<gene>
    <name evidence="2" type="ORF">MMUR_21100</name>
</gene>
<accession>A0A7I9WJW9</accession>
<dbReference type="AlphaFoldDB" id="A0A7I9WJW9"/>
<organism evidence="2 3">
    <name type="scientific">Mycolicibacterium murale</name>
    <dbReference type="NCBI Taxonomy" id="182220"/>
    <lineage>
        <taxon>Bacteria</taxon>
        <taxon>Bacillati</taxon>
        <taxon>Actinomycetota</taxon>
        <taxon>Actinomycetes</taxon>
        <taxon>Mycobacteriales</taxon>
        <taxon>Mycobacteriaceae</taxon>
        <taxon>Mycolicibacterium</taxon>
    </lineage>
</organism>
<sequence>MNTTAASANPMPDGMEVTPRTKIVSGTQNQNVARVAPVTIDAVGTSPSCGLCRRIVSVVGGPATATLSATTMRPTYGPAGLQDTAITRRSRGG</sequence>
<evidence type="ECO:0000313" key="2">
    <source>
        <dbReference type="EMBL" id="GFG57974.1"/>
    </source>
</evidence>
<dbReference type="Proteomes" id="UP000465241">
    <property type="component" value="Unassembled WGS sequence"/>
</dbReference>
<name>A0A7I9WJW9_9MYCO</name>
<evidence type="ECO:0000313" key="3">
    <source>
        <dbReference type="Proteomes" id="UP000465241"/>
    </source>
</evidence>
<proteinExistence type="predicted"/>
<comment type="caution">
    <text evidence="2">The sequence shown here is derived from an EMBL/GenBank/DDBJ whole genome shotgun (WGS) entry which is preliminary data.</text>
</comment>
<dbReference type="EMBL" id="BLKT01000003">
    <property type="protein sequence ID" value="GFG57974.1"/>
    <property type="molecule type" value="Genomic_DNA"/>
</dbReference>
<feature type="region of interest" description="Disordered" evidence="1">
    <location>
        <begin position="70"/>
        <end position="93"/>
    </location>
</feature>
<keyword evidence="3" id="KW-1185">Reference proteome</keyword>
<evidence type="ECO:0000256" key="1">
    <source>
        <dbReference type="SAM" id="MobiDB-lite"/>
    </source>
</evidence>
<reference evidence="2 3" key="1">
    <citation type="journal article" date="2019" name="Emerg. Microbes Infect.">
        <title>Comprehensive subspecies identification of 175 nontuberculous mycobacteria species based on 7547 genomic profiles.</title>
        <authorList>
            <person name="Matsumoto Y."/>
            <person name="Kinjo T."/>
            <person name="Motooka D."/>
            <person name="Nabeya D."/>
            <person name="Jung N."/>
            <person name="Uechi K."/>
            <person name="Horii T."/>
            <person name="Iida T."/>
            <person name="Fujita J."/>
            <person name="Nakamura S."/>
        </authorList>
    </citation>
    <scope>NUCLEOTIDE SEQUENCE [LARGE SCALE GENOMIC DNA]</scope>
    <source>
        <strain evidence="2 3">JCM 13392</strain>
    </source>
</reference>
<protein>
    <submittedName>
        <fullName evidence="2">Uncharacterized protein</fullName>
    </submittedName>
</protein>